<feature type="chain" id="PRO_5045500917" description="Copper amine oxidase-like N-terminal domain-containing protein" evidence="1">
    <location>
        <begin position="26"/>
        <end position="269"/>
    </location>
</feature>
<comment type="caution">
    <text evidence="3">The sequence shown here is derived from an EMBL/GenBank/DDBJ whole genome shotgun (WGS) entry which is preliminary data.</text>
</comment>
<proteinExistence type="predicted"/>
<dbReference type="InterPro" id="IPR036582">
    <property type="entry name" value="Mao_N_sf"/>
</dbReference>
<dbReference type="Proteomes" id="UP000187412">
    <property type="component" value="Unassembled WGS sequence"/>
</dbReference>
<dbReference type="Gene3D" id="3.30.457.10">
    <property type="entry name" value="Copper amine oxidase-like, N-terminal domain"/>
    <property type="match status" value="1"/>
</dbReference>
<feature type="signal peptide" evidence="1">
    <location>
        <begin position="1"/>
        <end position="25"/>
    </location>
</feature>
<evidence type="ECO:0000313" key="4">
    <source>
        <dbReference type="Proteomes" id="UP000187412"/>
    </source>
</evidence>
<keyword evidence="1" id="KW-0732">Signal</keyword>
<reference evidence="3 4" key="1">
    <citation type="submission" date="2016-10" db="EMBL/GenBank/DDBJ databases">
        <title>Paenibacillus species isolates.</title>
        <authorList>
            <person name="Beno S.M."/>
        </authorList>
    </citation>
    <scope>NUCLEOTIDE SEQUENCE [LARGE SCALE GENOMIC DNA]</scope>
    <source>
        <strain evidence="3 4">FSL H7-0744</strain>
    </source>
</reference>
<evidence type="ECO:0000259" key="2">
    <source>
        <dbReference type="Pfam" id="PF07833"/>
    </source>
</evidence>
<evidence type="ECO:0000313" key="3">
    <source>
        <dbReference type="EMBL" id="OMD36858.1"/>
    </source>
</evidence>
<dbReference type="Pfam" id="PF07833">
    <property type="entry name" value="Cu_amine_oxidN1"/>
    <property type="match status" value="1"/>
</dbReference>
<dbReference type="EMBL" id="MPTB01000075">
    <property type="protein sequence ID" value="OMD36858.1"/>
    <property type="molecule type" value="Genomic_DNA"/>
</dbReference>
<dbReference type="SUPFAM" id="SSF55383">
    <property type="entry name" value="Copper amine oxidase, domain N"/>
    <property type="match status" value="1"/>
</dbReference>
<evidence type="ECO:0000256" key="1">
    <source>
        <dbReference type="SAM" id="SignalP"/>
    </source>
</evidence>
<protein>
    <recommendedName>
        <fullName evidence="2">Copper amine oxidase-like N-terminal domain-containing protein</fullName>
    </recommendedName>
</protein>
<feature type="domain" description="Copper amine oxidase-like N-terminal" evidence="2">
    <location>
        <begin position="49"/>
        <end position="144"/>
    </location>
</feature>
<sequence length="269" mass="30162">MKRFFAVLLCALLLVSFNEVGHASAAPPPVKSKVYLKAGKFFVLYTNPAPPFVDENNRLLVPLRTFEDLFGGEISYSDSTKVARLRWLDHEFVFLIDSKNAQMDGQTVVMDTKPVLKNGAMFLPIRIFLDQAELESHWDNKANILVLDDDRILVGDTFKDFDGNDLYSNNADGAFRINDFAITYRSNNTFQLTINATNITGESIPKGKADIHPLVSFGAEYGGFASDSYSRPVYPAIREINVNGNISISQNFPQKEVNYIITVARLFTE</sequence>
<gene>
    <name evidence="3" type="ORF">BSK56_31805</name>
</gene>
<organism evidence="3 4">
    <name type="scientific">Paenibacillus borealis</name>
    <dbReference type="NCBI Taxonomy" id="160799"/>
    <lineage>
        <taxon>Bacteria</taxon>
        <taxon>Bacillati</taxon>
        <taxon>Bacillota</taxon>
        <taxon>Bacilli</taxon>
        <taxon>Bacillales</taxon>
        <taxon>Paenibacillaceae</taxon>
        <taxon>Paenibacillus</taxon>
    </lineage>
</organism>
<name>A0ABX3GTJ5_PAEBO</name>
<keyword evidence="4" id="KW-1185">Reference proteome</keyword>
<dbReference type="RefSeq" id="WP_076114383.1">
    <property type="nucleotide sequence ID" value="NZ_MPTB01000075.1"/>
</dbReference>
<accession>A0ABX3GTJ5</accession>
<dbReference type="InterPro" id="IPR012854">
    <property type="entry name" value="Cu_amine_oxidase-like_N"/>
</dbReference>